<keyword evidence="9" id="KW-0573">Peptidoglycan synthesis</keyword>
<dbReference type="GO" id="GO:0005886">
    <property type="term" value="C:plasma membrane"/>
    <property type="evidence" value="ECO:0007669"/>
    <property type="project" value="UniProtKB-SubCell"/>
</dbReference>
<keyword evidence="11 21" id="KW-0472">Membrane</keyword>
<feature type="transmembrane region" description="Helical" evidence="21">
    <location>
        <begin position="308"/>
        <end position="330"/>
    </location>
</feature>
<evidence type="ECO:0000256" key="19">
    <source>
        <dbReference type="ARBA" id="ARBA00044770"/>
    </source>
</evidence>
<reference evidence="22" key="1">
    <citation type="submission" date="2018-01" db="EMBL/GenBank/DDBJ databases">
        <authorList>
            <person name="Regsiter A."/>
            <person name="William W."/>
        </authorList>
    </citation>
    <scope>NUCLEOTIDE SEQUENCE</scope>
    <source>
        <strain evidence="22">TRIP AH-1</strain>
    </source>
</reference>
<feature type="transmembrane region" description="Helical" evidence="21">
    <location>
        <begin position="188"/>
        <end position="207"/>
    </location>
</feature>
<sequence length="367" mass="40200">MREDNQTSSGYDYMIIVPVILLVIFGLVFVYSASSHLAEHRLGDSCYYLKRQAVFCLLGFLMMIIARKVPCTAYSRIVYPLLLISLILLFLLYIPSLGYKVGGAARWFRMGGISFQPAEFAKISLAVYLAYSVAKKGSDMATFSRGLLPHLILGGIFMFLIVGQPDLGTAVIIACWIFILLFVGGVKVWQLSLLVFLGSMAAWQLVMRADYRIKRLMAFIDPWEDRQGIGFQIIHSFLAFGSGGFMGAGIGNSKQKLFYLPEPHTDFALSIIGEEMGFVGVALVIILFVILIAGGIKTALNARDLYSSYLALGLICMIGLQAVVNMGVVMGLLPTKGLTLPFVSYGGSALIFNLFSVGILLNISSRT</sequence>
<dbReference type="GO" id="GO:0051301">
    <property type="term" value="P:cell division"/>
    <property type="evidence" value="ECO:0007669"/>
    <property type="project" value="UniProtKB-KW"/>
</dbReference>
<feature type="transmembrane region" description="Helical" evidence="21">
    <location>
        <begin position="151"/>
        <end position="182"/>
    </location>
</feature>
<dbReference type="AlphaFoldDB" id="A0A445MVU9"/>
<dbReference type="EMBL" id="OJIN01000103">
    <property type="protein sequence ID" value="SPD73627.1"/>
    <property type="molecule type" value="Genomic_DNA"/>
</dbReference>
<keyword evidence="10 21" id="KW-1133">Transmembrane helix</keyword>
<evidence type="ECO:0000256" key="14">
    <source>
        <dbReference type="ARBA" id="ARBA00032370"/>
    </source>
</evidence>
<dbReference type="InterPro" id="IPR001182">
    <property type="entry name" value="FtsW/RodA"/>
</dbReference>
<dbReference type="PANTHER" id="PTHR30474">
    <property type="entry name" value="CELL CYCLE PROTEIN"/>
    <property type="match status" value="1"/>
</dbReference>
<feature type="transmembrane region" description="Helical" evidence="21">
    <location>
        <begin position="77"/>
        <end position="95"/>
    </location>
</feature>
<evidence type="ECO:0000256" key="10">
    <source>
        <dbReference type="ARBA" id="ARBA00022989"/>
    </source>
</evidence>
<keyword evidence="6" id="KW-0808">Transferase</keyword>
<dbReference type="GO" id="GO:0032153">
    <property type="term" value="C:cell division site"/>
    <property type="evidence" value="ECO:0007669"/>
    <property type="project" value="TreeGrafter"/>
</dbReference>
<dbReference type="GO" id="GO:0071555">
    <property type="term" value="P:cell wall organization"/>
    <property type="evidence" value="ECO:0007669"/>
    <property type="project" value="UniProtKB-KW"/>
</dbReference>
<evidence type="ECO:0000256" key="9">
    <source>
        <dbReference type="ARBA" id="ARBA00022984"/>
    </source>
</evidence>
<evidence type="ECO:0000256" key="12">
    <source>
        <dbReference type="ARBA" id="ARBA00023306"/>
    </source>
</evidence>
<protein>
    <recommendedName>
        <fullName evidence="17">Probable peptidoglycan glycosyltransferase FtsW</fullName>
        <ecNumber evidence="19">2.4.99.28</ecNumber>
    </recommendedName>
    <alternativeName>
        <fullName evidence="18">Cell division protein FtsW</fullName>
    </alternativeName>
    <alternativeName>
        <fullName evidence="15">Cell wall polymerase</fullName>
    </alternativeName>
    <alternativeName>
        <fullName evidence="14">Peptidoglycan polymerase</fullName>
    </alternativeName>
</protein>
<dbReference type="NCBIfam" id="TIGR02614">
    <property type="entry name" value="ftsW"/>
    <property type="match status" value="1"/>
</dbReference>
<dbReference type="InterPro" id="IPR018365">
    <property type="entry name" value="Cell_cycle_FtsW-rel_CS"/>
</dbReference>
<dbReference type="GO" id="GO:0008360">
    <property type="term" value="P:regulation of cell shape"/>
    <property type="evidence" value="ECO:0007669"/>
    <property type="project" value="UniProtKB-KW"/>
</dbReference>
<feature type="transmembrane region" description="Helical" evidence="21">
    <location>
        <begin position="12"/>
        <end position="32"/>
    </location>
</feature>
<evidence type="ECO:0000313" key="22">
    <source>
        <dbReference type="EMBL" id="SPD73627.1"/>
    </source>
</evidence>
<evidence type="ECO:0000256" key="2">
    <source>
        <dbReference type="ARBA" id="ARBA00004752"/>
    </source>
</evidence>
<evidence type="ECO:0000256" key="3">
    <source>
        <dbReference type="ARBA" id="ARBA00022475"/>
    </source>
</evidence>
<keyword evidence="12" id="KW-0131">Cell cycle</keyword>
<dbReference type="GO" id="GO:0009252">
    <property type="term" value="P:peptidoglycan biosynthetic process"/>
    <property type="evidence" value="ECO:0007669"/>
    <property type="project" value="UniProtKB-KW"/>
</dbReference>
<dbReference type="InterPro" id="IPR013437">
    <property type="entry name" value="FtsW"/>
</dbReference>
<evidence type="ECO:0000256" key="15">
    <source>
        <dbReference type="ARBA" id="ARBA00033270"/>
    </source>
</evidence>
<keyword evidence="3" id="KW-1003">Cell membrane</keyword>
<dbReference type="PROSITE" id="PS00428">
    <property type="entry name" value="FTSW_RODA_SPOVE"/>
    <property type="match status" value="1"/>
</dbReference>
<organism evidence="22">
    <name type="scientific">uncultured Desulfobacterium sp</name>
    <dbReference type="NCBI Taxonomy" id="201089"/>
    <lineage>
        <taxon>Bacteria</taxon>
        <taxon>Pseudomonadati</taxon>
        <taxon>Thermodesulfobacteriota</taxon>
        <taxon>Desulfobacteria</taxon>
        <taxon>Desulfobacterales</taxon>
        <taxon>Desulfobacteriaceae</taxon>
        <taxon>Desulfobacterium</taxon>
        <taxon>environmental samples</taxon>
    </lineage>
</organism>
<evidence type="ECO:0000256" key="18">
    <source>
        <dbReference type="ARBA" id="ARBA00041418"/>
    </source>
</evidence>
<name>A0A445MVU9_9BACT</name>
<comment type="catalytic activity">
    <reaction evidence="20">
        <text>[GlcNAc-(1-&gt;4)-Mur2Ac(oyl-L-Ala-gamma-D-Glu-L-Lys-D-Ala-D-Ala)](n)-di-trans,octa-cis-undecaprenyl diphosphate + beta-D-GlcNAc-(1-&gt;4)-Mur2Ac(oyl-L-Ala-gamma-D-Glu-L-Lys-D-Ala-D-Ala)-di-trans,octa-cis-undecaprenyl diphosphate = [GlcNAc-(1-&gt;4)-Mur2Ac(oyl-L-Ala-gamma-D-Glu-L-Lys-D-Ala-D-Ala)](n+1)-di-trans,octa-cis-undecaprenyl diphosphate + di-trans,octa-cis-undecaprenyl diphosphate + H(+)</text>
        <dbReference type="Rhea" id="RHEA:23708"/>
        <dbReference type="Rhea" id="RHEA-COMP:9602"/>
        <dbReference type="Rhea" id="RHEA-COMP:9603"/>
        <dbReference type="ChEBI" id="CHEBI:15378"/>
        <dbReference type="ChEBI" id="CHEBI:58405"/>
        <dbReference type="ChEBI" id="CHEBI:60033"/>
        <dbReference type="ChEBI" id="CHEBI:78435"/>
        <dbReference type="EC" id="2.4.99.28"/>
    </reaction>
</comment>
<keyword evidence="8" id="KW-0133">Cell shape</keyword>
<dbReference type="GO" id="GO:0015648">
    <property type="term" value="F:lipid-linked peptidoglycan transporter activity"/>
    <property type="evidence" value="ECO:0007669"/>
    <property type="project" value="TreeGrafter"/>
</dbReference>
<evidence type="ECO:0000256" key="20">
    <source>
        <dbReference type="ARBA" id="ARBA00049902"/>
    </source>
</evidence>
<comment type="pathway">
    <text evidence="2">Cell wall biogenesis; peptidoglycan biosynthesis.</text>
</comment>
<proteinExistence type="inferred from homology"/>
<evidence type="ECO:0000256" key="5">
    <source>
        <dbReference type="ARBA" id="ARBA00022676"/>
    </source>
</evidence>
<dbReference type="Pfam" id="PF01098">
    <property type="entry name" value="FTSW_RODA_SPOVE"/>
    <property type="match status" value="1"/>
</dbReference>
<evidence type="ECO:0000256" key="17">
    <source>
        <dbReference type="ARBA" id="ARBA00041185"/>
    </source>
</evidence>
<dbReference type="PANTHER" id="PTHR30474:SF2">
    <property type="entry name" value="PEPTIDOGLYCAN GLYCOSYLTRANSFERASE FTSW-RELATED"/>
    <property type="match status" value="1"/>
</dbReference>
<comment type="subcellular location">
    <subcellularLocation>
        <location evidence="1">Cell membrane</location>
        <topology evidence="1">Multi-pass membrane protein</topology>
    </subcellularLocation>
</comment>
<keyword evidence="4" id="KW-0132">Cell division</keyword>
<feature type="transmembrane region" description="Helical" evidence="21">
    <location>
        <begin position="52"/>
        <end position="70"/>
    </location>
</feature>
<accession>A0A445MVU9</accession>
<evidence type="ECO:0000256" key="6">
    <source>
        <dbReference type="ARBA" id="ARBA00022679"/>
    </source>
</evidence>
<feature type="transmembrane region" description="Helical" evidence="21">
    <location>
        <begin position="228"/>
        <end position="250"/>
    </location>
</feature>
<keyword evidence="13" id="KW-0961">Cell wall biogenesis/degradation</keyword>
<dbReference type="EC" id="2.4.99.28" evidence="19"/>
<dbReference type="GO" id="GO:0008955">
    <property type="term" value="F:peptidoglycan glycosyltransferase activity"/>
    <property type="evidence" value="ECO:0007669"/>
    <property type="project" value="UniProtKB-EC"/>
</dbReference>
<evidence type="ECO:0000256" key="4">
    <source>
        <dbReference type="ARBA" id="ARBA00022618"/>
    </source>
</evidence>
<feature type="transmembrane region" description="Helical" evidence="21">
    <location>
        <begin position="342"/>
        <end position="363"/>
    </location>
</feature>
<evidence type="ECO:0000256" key="8">
    <source>
        <dbReference type="ARBA" id="ARBA00022960"/>
    </source>
</evidence>
<gene>
    <name evidence="22" type="primary">ftsW</name>
    <name evidence="22" type="ORF">PITCH_A1910033</name>
</gene>
<comment type="similarity">
    <text evidence="16">Belongs to the SEDS family. FtsW subfamily.</text>
</comment>
<keyword evidence="7 21" id="KW-0812">Transmembrane</keyword>
<evidence type="ECO:0000256" key="16">
    <source>
        <dbReference type="ARBA" id="ARBA00038053"/>
    </source>
</evidence>
<keyword evidence="5" id="KW-0328">Glycosyltransferase</keyword>
<evidence type="ECO:0000256" key="11">
    <source>
        <dbReference type="ARBA" id="ARBA00023136"/>
    </source>
</evidence>
<evidence type="ECO:0000256" key="1">
    <source>
        <dbReference type="ARBA" id="ARBA00004651"/>
    </source>
</evidence>
<feature type="transmembrane region" description="Helical" evidence="21">
    <location>
        <begin position="276"/>
        <end position="296"/>
    </location>
</feature>
<evidence type="ECO:0000256" key="7">
    <source>
        <dbReference type="ARBA" id="ARBA00022692"/>
    </source>
</evidence>
<evidence type="ECO:0000256" key="21">
    <source>
        <dbReference type="SAM" id="Phobius"/>
    </source>
</evidence>
<evidence type="ECO:0000256" key="13">
    <source>
        <dbReference type="ARBA" id="ARBA00023316"/>
    </source>
</evidence>